<organism evidence="2 3">
    <name type="scientific">Sphaerisporangium album</name>
    <dbReference type="NCBI Taxonomy" id="509200"/>
    <lineage>
        <taxon>Bacteria</taxon>
        <taxon>Bacillati</taxon>
        <taxon>Actinomycetota</taxon>
        <taxon>Actinomycetes</taxon>
        <taxon>Streptosporangiales</taxon>
        <taxon>Streptosporangiaceae</taxon>
        <taxon>Sphaerisporangium</taxon>
    </lineage>
</organism>
<keyword evidence="3" id="KW-1185">Reference proteome</keyword>
<feature type="transmembrane region" description="Helical" evidence="1">
    <location>
        <begin position="364"/>
        <end position="383"/>
    </location>
</feature>
<dbReference type="OrthoDB" id="3328426at2"/>
<accession>A0A367FBV4</accession>
<reference evidence="2 3" key="1">
    <citation type="submission" date="2018-06" db="EMBL/GenBank/DDBJ databases">
        <title>Sphaerisporangium craniellae sp. nov., isolated from a marine sponge in the South China Sea.</title>
        <authorList>
            <person name="Li L."/>
        </authorList>
    </citation>
    <scope>NUCLEOTIDE SEQUENCE [LARGE SCALE GENOMIC DNA]</scope>
    <source>
        <strain evidence="2 3">CCTCC AA 208026</strain>
    </source>
</reference>
<keyword evidence="1" id="KW-0472">Membrane</keyword>
<dbReference type="EMBL" id="QOIL01000016">
    <property type="protein sequence ID" value="RCG27342.1"/>
    <property type="molecule type" value="Genomic_DNA"/>
</dbReference>
<evidence type="ECO:0000313" key="2">
    <source>
        <dbReference type="EMBL" id="RCG27342.1"/>
    </source>
</evidence>
<dbReference type="RefSeq" id="WP_114031682.1">
    <property type="nucleotide sequence ID" value="NZ_QOIL01000016.1"/>
</dbReference>
<evidence type="ECO:0000256" key="1">
    <source>
        <dbReference type="SAM" id="Phobius"/>
    </source>
</evidence>
<keyword evidence="1" id="KW-1133">Transmembrane helix</keyword>
<dbReference type="Gene3D" id="1.10.510.10">
    <property type="entry name" value="Transferase(Phosphotransferase) domain 1"/>
    <property type="match status" value="1"/>
</dbReference>
<evidence type="ECO:0000313" key="3">
    <source>
        <dbReference type="Proteomes" id="UP000253094"/>
    </source>
</evidence>
<protein>
    <submittedName>
        <fullName evidence="2">Uncharacterized protein</fullName>
    </submittedName>
</protein>
<name>A0A367FBV4_9ACTN</name>
<dbReference type="Proteomes" id="UP000253094">
    <property type="component" value="Unassembled WGS sequence"/>
</dbReference>
<dbReference type="AlphaFoldDB" id="A0A367FBV4"/>
<comment type="caution">
    <text evidence="2">The sequence shown here is derived from an EMBL/GenBank/DDBJ whole genome shotgun (WGS) entry which is preliminary data.</text>
</comment>
<keyword evidence="1" id="KW-0812">Transmembrane</keyword>
<dbReference type="SUPFAM" id="SSF56112">
    <property type="entry name" value="Protein kinase-like (PK-like)"/>
    <property type="match status" value="1"/>
</dbReference>
<dbReference type="InterPro" id="IPR011009">
    <property type="entry name" value="Kinase-like_dom_sf"/>
</dbReference>
<proteinExistence type="predicted"/>
<gene>
    <name evidence="2" type="ORF">DQ384_26950</name>
</gene>
<sequence length="492" mass="50350">MPDGGDIAGYRLEPRSRTGEVGTWNDAVAPGGGRAGALRLDPRALSAPGARERVVAAVVEDRRLTQSGLTGLLPVADLVAAGGEVWLLTARPAIPSLDDLVNGAAAGPDAGSAATVLVETAQTLLAVHAAGLSHGALGPGTIVVGEDGTALLAERGLAVALWGGQASPGQDVTAWASLARGLAAGWAAGSPEAARLFERAAATATAHGLSAARDTLVAGRDLLPAGFTTRERLVRTIQQWAVADVPTARPAPSPYDAPGVDQGEIVTLLHTPGTGETPPAGAFGPGHAATIGAAGAAGAVAGLPGTAHAGTAPTAASGEMRFGPGVPSDTTAAQIWRAGQQQQLTVAAKDRLGGRPPRRRRRAGTLWTGVLFVLILALGLYLWTQRAAPLSVQAVDVRAPKPKGCDVTVNVVGVLTTNGSSGQVSYQWWRSDRKEPIEQTDTIPSGSTTYELHFPWKVKGEGTQKYTARLRVLSPTGSGTPLEDKASFTYKC</sequence>